<dbReference type="SUPFAM" id="SSF48264">
    <property type="entry name" value="Cytochrome P450"/>
    <property type="match status" value="1"/>
</dbReference>
<evidence type="ECO:0000256" key="9">
    <source>
        <dbReference type="RuleBase" id="RU000461"/>
    </source>
</evidence>
<dbReference type="GO" id="GO:0005506">
    <property type="term" value="F:iron ion binding"/>
    <property type="evidence" value="ECO:0007669"/>
    <property type="project" value="InterPro"/>
</dbReference>
<reference evidence="11 12" key="1">
    <citation type="journal article" date="2014" name="Genome Biol. Evol.">
        <title>Comparative genomics and transcriptomics analyses reveal divergent lifestyle features of nematode endoparasitic fungus Hirsutella minnesotensis.</title>
        <authorList>
            <person name="Lai Y."/>
            <person name="Liu K."/>
            <person name="Zhang X."/>
            <person name="Zhang X."/>
            <person name="Li K."/>
            <person name="Wang N."/>
            <person name="Shu C."/>
            <person name="Wu Y."/>
            <person name="Wang C."/>
            <person name="Bushley K.E."/>
            <person name="Xiang M."/>
            <person name="Liu X."/>
        </authorList>
    </citation>
    <scope>NUCLEOTIDE SEQUENCE [LARGE SCALE GENOMIC DNA]</scope>
    <source>
        <strain evidence="11 12">3608</strain>
    </source>
</reference>
<dbReference type="InterPro" id="IPR017972">
    <property type="entry name" value="Cyt_P450_CS"/>
</dbReference>
<keyword evidence="4 8" id="KW-0479">Metal-binding</keyword>
<keyword evidence="12" id="KW-1185">Reference proteome</keyword>
<keyword evidence="10" id="KW-1133">Transmembrane helix</keyword>
<evidence type="ECO:0008006" key="13">
    <source>
        <dbReference type="Google" id="ProtNLM"/>
    </source>
</evidence>
<gene>
    <name evidence="11" type="ORF">HIM_03831</name>
</gene>
<dbReference type="PANTHER" id="PTHR46206">
    <property type="entry name" value="CYTOCHROME P450"/>
    <property type="match status" value="1"/>
</dbReference>
<keyword evidence="7 9" id="KW-0503">Monooxygenase</keyword>
<accession>A0A0F8A6E8</accession>
<evidence type="ECO:0000256" key="3">
    <source>
        <dbReference type="ARBA" id="ARBA00022617"/>
    </source>
</evidence>
<dbReference type="Gene3D" id="1.10.630.10">
    <property type="entry name" value="Cytochrome P450"/>
    <property type="match status" value="1"/>
</dbReference>
<keyword evidence="10" id="KW-0472">Membrane</keyword>
<name>A0A0F8A6E8_9HYPO</name>
<evidence type="ECO:0000256" key="4">
    <source>
        <dbReference type="ARBA" id="ARBA00022723"/>
    </source>
</evidence>
<keyword evidence="6 8" id="KW-0408">Iron</keyword>
<dbReference type="GO" id="GO:0016705">
    <property type="term" value="F:oxidoreductase activity, acting on paired donors, with incorporation or reduction of molecular oxygen"/>
    <property type="evidence" value="ECO:0007669"/>
    <property type="project" value="InterPro"/>
</dbReference>
<keyword evidence="3 8" id="KW-0349">Heme</keyword>
<evidence type="ECO:0000256" key="2">
    <source>
        <dbReference type="ARBA" id="ARBA00010617"/>
    </source>
</evidence>
<dbReference type="InterPro" id="IPR036396">
    <property type="entry name" value="Cyt_P450_sf"/>
</dbReference>
<dbReference type="GO" id="GO:0020037">
    <property type="term" value="F:heme binding"/>
    <property type="evidence" value="ECO:0007669"/>
    <property type="project" value="InterPro"/>
</dbReference>
<dbReference type="EMBL" id="KQ030509">
    <property type="protein sequence ID" value="KJZ76954.1"/>
    <property type="molecule type" value="Genomic_DNA"/>
</dbReference>
<evidence type="ECO:0000256" key="5">
    <source>
        <dbReference type="ARBA" id="ARBA00023002"/>
    </source>
</evidence>
<evidence type="ECO:0000313" key="11">
    <source>
        <dbReference type="EMBL" id="KJZ76954.1"/>
    </source>
</evidence>
<evidence type="ECO:0000256" key="10">
    <source>
        <dbReference type="SAM" id="Phobius"/>
    </source>
</evidence>
<dbReference type="CDD" id="cd11041">
    <property type="entry name" value="CYP503A1-like"/>
    <property type="match status" value="1"/>
</dbReference>
<protein>
    <recommendedName>
        <fullName evidence="13">Cytochrome P450</fullName>
    </recommendedName>
</protein>
<dbReference type="InterPro" id="IPR002403">
    <property type="entry name" value="Cyt_P450_E_grp-IV"/>
</dbReference>
<evidence type="ECO:0000256" key="8">
    <source>
        <dbReference type="PIRSR" id="PIRSR602403-1"/>
    </source>
</evidence>
<dbReference type="InterPro" id="IPR001128">
    <property type="entry name" value="Cyt_P450"/>
</dbReference>
<dbReference type="AlphaFoldDB" id="A0A0F8A6E8"/>
<evidence type="ECO:0000313" key="12">
    <source>
        <dbReference type="Proteomes" id="UP000054481"/>
    </source>
</evidence>
<dbReference type="PROSITE" id="PS00086">
    <property type="entry name" value="CYTOCHROME_P450"/>
    <property type="match status" value="1"/>
</dbReference>
<feature type="transmembrane region" description="Helical" evidence="10">
    <location>
        <begin position="6"/>
        <end position="28"/>
    </location>
</feature>
<dbReference type="PANTHER" id="PTHR46206:SF1">
    <property type="entry name" value="P450, PUTATIVE (EUROFUNG)-RELATED"/>
    <property type="match status" value="1"/>
</dbReference>
<dbReference type="Proteomes" id="UP000054481">
    <property type="component" value="Unassembled WGS sequence"/>
</dbReference>
<comment type="cofactor">
    <cofactor evidence="1 8">
        <name>heme</name>
        <dbReference type="ChEBI" id="CHEBI:30413"/>
    </cofactor>
</comment>
<evidence type="ECO:0000256" key="7">
    <source>
        <dbReference type="ARBA" id="ARBA00023033"/>
    </source>
</evidence>
<proteinExistence type="inferred from homology"/>
<sequence>MAVSELLAVVGWQHLLGASFIVIVACFLSDFATLPRCPEQIPAFGFGRGIWAHMRNSVAFFSSHKAWVEEGYARYNKNGLPFTVPAAISRHSDVVLPRALIPWLMEQPEDVVSARAAHSDILYGDYNFIRAGMARQGFGARVVHKALARSLPGLVPAIDAEVRHALGLALAHVGDGDDWTALNLWDFWLAVVPRVTNRVLAGAGVCRDERFVEAMVGFTDAVVRNCILLNMCPRALHPLVGRLLAIPNRIYWRRAHKVIGPVMQRRLDDMMRQARGDPAYKEYAPPEDFITWLIRLAVKEERASALDPVAISLELLPLEFASIHTTMLTGHAWMLDLLSMPPGAHMLDVLAAEIRAHMPEPGAEWSKPALQSLVRVDSSIRESQRLSNFADTLVERAVVAPEGLRHPDFDWTLSRGLFVTVNLDGTHHDEQLYPNARAYDPLRFSRIREAEGRQPPDDDDETAARLGEAEEDLKAARALGMVTTSDQHLAFGHGRHACPGRFFVAHELKLIMAHLLLHYDMQSLSSRPEPRWLGATIIPPLGASINIRRKKVPQSMASV</sequence>
<evidence type="ECO:0000256" key="1">
    <source>
        <dbReference type="ARBA" id="ARBA00001971"/>
    </source>
</evidence>
<dbReference type="GO" id="GO:0004497">
    <property type="term" value="F:monooxygenase activity"/>
    <property type="evidence" value="ECO:0007669"/>
    <property type="project" value="UniProtKB-KW"/>
</dbReference>
<dbReference type="Pfam" id="PF00067">
    <property type="entry name" value="p450"/>
    <property type="match status" value="1"/>
</dbReference>
<feature type="binding site" description="axial binding residue" evidence="8">
    <location>
        <position position="498"/>
    </location>
    <ligand>
        <name>heme</name>
        <dbReference type="ChEBI" id="CHEBI:30413"/>
    </ligand>
    <ligandPart>
        <name>Fe</name>
        <dbReference type="ChEBI" id="CHEBI:18248"/>
    </ligandPart>
</feature>
<organism evidence="11 12">
    <name type="scientific">Hirsutella minnesotensis 3608</name>
    <dbReference type="NCBI Taxonomy" id="1043627"/>
    <lineage>
        <taxon>Eukaryota</taxon>
        <taxon>Fungi</taxon>
        <taxon>Dikarya</taxon>
        <taxon>Ascomycota</taxon>
        <taxon>Pezizomycotina</taxon>
        <taxon>Sordariomycetes</taxon>
        <taxon>Hypocreomycetidae</taxon>
        <taxon>Hypocreales</taxon>
        <taxon>Ophiocordycipitaceae</taxon>
        <taxon>Hirsutella</taxon>
    </lineage>
</organism>
<keyword evidence="10" id="KW-0812">Transmembrane</keyword>
<dbReference type="PRINTS" id="PR00465">
    <property type="entry name" value="EP450IV"/>
</dbReference>
<comment type="similarity">
    <text evidence="2 9">Belongs to the cytochrome P450 family.</text>
</comment>
<dbReference type="OrthoDB" id="1844152at2759"/>
<evidence type="ECO:0000256" key="6">
    <source>
        <dbReference type="ARBA" id="ARBA00023004"/>
    </source>
</evidence>
<keyword evidence="5 9" id="KW-0560">Oxidoreductase</keyword>